<keyword evidence="6" id="KW-1185">Reference proteome</keyword>
<dbReference type="InterPro" id="IPR035919">
    <property type="entry name" value="EAL_sf"/>
</dbReference>
<dbReference type="FunFam" id="3.20.20.450:FF:000001">
    <property type="entry name" value="Cyclic di-GMP phosphodiesterase yahA"/>
    <property type="match status" value="1"/>
</dbReference>
<dbReference type="InterPro" id="IPR001633">
    <property type="entry name" value="EAL_dom"/>
</dbReference>
<dbReference type="Proteomes" id="UP000247551">
    <property type="component" value="Unassembled WGS sequence"/>
</dbReference>
<dbReference type="CDD" id="cd01948">
    <property type="entry name" value="EAL"/>
    <property type="match status" value="1"/>
</dbReference>
<feature type="transmembrane region" description="Helical" evidence="3">
    <location>
        <begin position="171"/>
        <end position="192"/>
    </location>
</feature>
<comment type="caution">
    <text evidence="5">The sequence shown here is derived from an EMBL/GenBank/DDBJ whole genome shotgun (WGS) entry which is preliminary data.</text>
</comment>
<dbReference type="Pfam" id="PF00563">
    <property type="entry name" value="EAL"/>
    <property type="match status" value="1"/>
</dbReference>
<dbReference type="SUPFAM" id="SSF141868">
    <property type="entry name" value="EAL domain-like"/>
    <property type="match status" value="1"/>
</dbReference>
<keyword evidence="2" id="KW-0973">c-di-GMP</keyword>
<keyword evidence="3" id="KW-1133">Transmembrane helix</keyword>
<organism evidence="5 6">
    <name type="scientific">Marinomonas alcarazii</name>
    <dbReference type="NCBI Taxonomy" id="491949"/>
    <lineage>
        <taxon>Bacteria</taxon>
        <taxon>Pseudomonadati</taxon>
        <taxon>Pseudomonadota</taxon>
        <taxon>Gammaproteobacteria</taxon>
        <taxon>Oceanospirillales</taxon>
        <taxon>Oceanospirillaceae</taxon>
        <taxon>Marinomonas</taxon>
    </lineage>
</organism>
<evidence type="ECO:0000256" key="1">
    <source>
        <dbReference type="ARBA" id="ARBA00012282"/>
    </source>
</evidence>
<evidence type="ECO:0000313" key="5">
    <source>
        <dbReference type="EMBL" id="PYF81032.1"/>
    </source>
</evidence>
<sequence length="466" mass="51862">MGQLYNKLFHPVKDDTSNWTPIGRYNKRVKNLILFGGYATVFCSLIWGLYYLSRENWPHFIINLISIITGITILLLAYGNHLRSGAIIMCHALLFTVVMASLSDIPMNGVPRSVHMNLLPVIAATFLIFHREGFYLRLILPIIGLIFFLALALNVMPIPSTDLAAPAEGRLVGVWINHITGIVGVSIVIVMMQSDMNARSALEKDMRQAIARGEYRFHYQPQIDESGRVFSVEALLRWYHPSRGSVSPMEFIPLAEETGLIIPIGEWGLRTACAQLAEWAKSPQTAHLIIAVNVSATQFRQPDFVQEVKSILLLNGAEPSRLKLELTETALADDIDAVVTKMQALKEIGVTWSLDDFGTGYSSLSLLKRLPLDQLKIDKSFVSDLLSDERSVAIINTLVDLSKTLNLTVIAEGVEDEKQLSALKSIGCLSYQGYLFSRPLPISELNDLIMSEHAVSHTPNSLELVY</sequence>
<evidence type="ECO:0000256" key="2">
    <source>
        <dbReference type="ARBA" id="ARBA00022636"/>
    </source>
</evidence>
<feature type="transmembrane region" description="Helical" evidence="3">
    <location>
        <begin position="85"/>
        <end position="102"/>
    </location>
</feature>
<dbReference type="PANTHER" id="PTHR33121">
    <property type="entry name" value="CYCLIC DI-GMP PHOSPHODIESTERASE PDEF"/>
    <property type="match status" value="1"/>
</dbReference>
<gene>
    <name evidence="5" type="ORF">DFP75_105122</name>
</gene>
<dbReference type="Gene3D" id="3.20.20.450">
    <property type="entry name" value="EAL domain"/>
    <property type="match status" value="1"/>
</dbReference>
<dbReference type="AlphaFoldDB" id="A0A318UWV6"/>
<accession>A0A318UWV6</accession>
<reference evidence="5 6" key="1">
    <citation type="submission" date="2018-06" db="EMBL/GenBank/DDBJ databases">
        <title>Genomic Encyclopedia of Type Strains, Phase III (KMG-III): the genomes of soil and plant-associated and newly described type strains.</title>
        <authorList>
            <person name="Whitman W."/>
        </authorList>
    </citation>
    <scope>NUCLEOTIDE SEQUENCE [LARGE SCALE GENOMIC DNA]</scope>
    <source>
        <strain evidence="5 6">CECT 7730</strain>
    </source>
</reference>
<proteinExistence type="predicted"/>
<feature type="transmembrane region" description="Helical" evidence="3">
    <location>
        <begin position="57"/>
        <end position="78"/>
    </location>
</feature>
<feature type="transmembrane region" description="Helical" evidence="3">
    <location>
        <begin position="138"/>
        <end position="159"/>
    </location>
</feature>
<dbReference type="RefSeq" id="WP_110575902.1">
    <property type="nucleotide sequence ID" value="NZ_QKLW01000005.1"/>
</dbReference>
<evidence type="ECO:0000259" key="4">
    <source>
        <dbReference type="PROSITE" id="PS50883"/>
    </source>
</evidence>
<keyword evidence="3" id="KW-0812">Transmembrane</keyword>
<dbReference type="GO" id="GO:0071111">
    <property type="term" value="F:cyclic-guanylate-specific phosphodiesterase activity"/>
    <property type="evidence" value="ECO:0007669"/>
    <property type="project" value="UniProtKB-EC"/>
</dbReference>
<dbReference type="EC" id="3.1.4.52" evidence="1"/>
<evidence type="ECO:0000313" key="6">
    <source>
        <dbReference type="Proteomes" id="UP000247551"/>
    </source>
</evidence>
<name>A0A318UWV6_9GAMM</name>
<dbReference type="PANTHER" id="PTHR33121:SF70">
    <property type="entry name" value="SIGNALING PROTEIN YKOW"/>
    <property type="match status" value="1"/>
</dbReference>
<feature type="domain" description="EAL" evidence="4">
    <location>
        <begin position="199"/>
        <end position="453"/>
    </location>
</feature>
<keyword evidence="3" id="KW-0472">Membrane</keyword>
<protein>
    <recommendedName>
        <fullName evidence="1">cyclic-guanylate-specific phosphodiesterase</fullName>
        <ecNumber evidence="1">3.1.4.52</ecNumber>
    </recommendedName>
</protein>
<dbReference type="EMBL" id="QKLW01000005">
    <property type="protein sequence ID" value="PYF81032.1"/>
    <property type="molecule type" value="Genomic_DNA"/>
</dbReference>
<dbReference type="SMART" id="SM00052">
    <property type="entry name" value="EAL"/>
    <property type="match status" value="1"/>
</dbReference>
<dbReference type="PROSITE" id="PS50883">
    <property type="entry name" value="EAL"/>
    <property type="match status" value="1"/>
</dbReference>
<evidence type="ECO:0000256" key="3">
    <source>
        <dbReference type="SAM" id="Phobius"/>
    </source>
</evidence>
<feature type="transmembrane region" description="Helical" evidence="3">
    <location>
        <begin position="32"/>
        <end position="51"/>
    </location>
</feature>
<feature type="transmembrane region" description="Helical" evidence="3">
    <location>
        <begin position="114"/>
        <end position="131"/>
    </location>
</feature>
<dbReference type="InterPro" id="IPR050706">
    <property type="entry name" value="Cyclic-di-GMP_PDE-like"/>
</dbReference>